<gene>
    <name evidence="1" type="ORF">C491_17839</name>
</gene>
<organism evidence="1 2">
    <name type="scientific">Natronococcus amylolyticus DSM 10524</name>
    <dbReference type="NCBI Taxonomy" id="1227497"/>
    <lineage>
        <taxon>Archaea</taxon>
        <taxon>Methanobacteriati</taxon>
        <taxon>Methanobacteriota</taxon>
        <taxon>Stenosarchaea group</taxon>
        <taxon>Halobacteria</taxon>
        <taxon>Halobacteriales</taxon>
        <taxon>Natrialbaceae</taxon>
        <taxon>Natronococcus</taxon>
    </lineage>
</organism>
<name>L9X2J5_9EURY</name>
<evidence type="ECO:0000313" key="1">
    <source>
        <dbReference type="EMBL" id="ELY54813.1"/>
    </source>
</evidence>
<dbReference type="Proteomes" id="UP000011688">
    <property type="component" value="Unassembled WGS sequence"/>
</dbReference>
<reference evidence="1 2" key="1">
    <citation type="journal article" date="2014" name="PLoS Genet.">
        <title>Phylogenetically driven sequencing of extremely halophilic archaea reveals strategies for static and dynamic osmo-response.</title>
        <authorList>
            <person name="Becker E.A."/>
            <person name="Seitzer P.M."/>
            <person name="Tritt A."/>
            <person name="Larsen D."/>
            <person name="Krusor M."/>
            <person name="Yao A.I."/>
            <person name="Wu D."/>
            <person name="Madern D."/>
            <person name="Eisen J.A."/>
            <person name="Darling A.E."/>
            <person name="Facciotti M.T."/>
        </authorList>
    </citation>
    <scope>NUCLEOTIDE SEQUENCE [LARGE SCALE GENOMIC DNA]</scope>
    <source>
        <strain evidence="1 2">DSM 10524</strain>
    </source>
</reference>
<sequence>MYVPQQVAAELGESPEAYAYQRDRSKAAQDAGWLHPGEIDFTLATVSDIVDKTRRRMLALSADDVTEDDIEKTAPIPRRVITAWL</sequence>
<dbReference type="eggNOG" id="arCOG04497">
    <property type="taxonomic scope" value="Archaea"/>
</dbReference>
<accession>L9X2J5</accession>
<dbReference type="Pfam" id="PF26425">
    <property type="entry name" value="PIN_halo"/>
    <property type="match status" value="1"/>
</dbReference>
<comment type="caution">
    <text evidence="1">The sequence shown here is derived from an EMBL/GenBank/DDBJ whole genome shotgun (WGS) entry which is preliminary data.</text>
</comment>
<keyword evidence="2" id="KW-1185">Reference proteome</keyword>
<proteinExistence type="predicted"/>
<protein>
    <submittedName>
        <fullName evidence="1">Uncharacterized protein</fullName>
    </submittedName>
</protein>
<dbReference type="STRING" id="1227497.C491_17839"/>
<dbReference type="EMBL" id="AOIB01000034">
    <property type="protein sequence ID" value="ELY54813.1"/>
    <property type="molecule type" value="Genomic_DNA"/>
</dbReference>
<dbReference type="InterPro" id="IPR058703">
    <property type="entry name" value="PIN-containing"/>
</dbReference>
<evidence type="ECO:0000313" key="2">
    <source>
        <dbReference type="Proteomes" id="UP000011688"/>
    </source>
</evidence>
<dbReference type="AlphaFoldDB" id="L9X2J5"/>